<dbReference type="InterPro" id="IPR015943">
    <property type="entry name" value="WD40/YVTN_repeat-like_dom_sf"/>
</dbReference>
<name>A0A7G2CNU1_9TRYP</name>
<dbReference type="SUPFAM" id="SSF82171">
    <property type="entry name" value="DPP6 N-terminal domain-like"/>
    <property type="match status" value="1"/>
</dbReference>
<protein>
    <recommendedName>
        <fullName evidence="3">WD domain, G-beta repeat</fullName>
    </recommendedName>
</protein>
<dbReference type="Gene3D" id="2.130.10.10">
    <property type="entry name" value="YVTN repeat-like/Quinoprotein amine dehydrogenase"/>
    <property type="match status" value="1"/>
</dbReference>
<accession>A0A7G2CNU1</accession>
<dbReference type="InterPro" id="IPR052993">
    <property type="entry name" value="CFA-57"/>
</dbReference>
<dbReference type="PANTHER" id="PTHR32215:SF0">
    <property type="entry name" value="CILIA- AND FLAGELLA-ASSOCIATED PROTEIN 57"/>
    <property type="match status" value="1"/>
</dbReference>
<evidence type="ECO:0000313" key="1">
    <source>
        <dbReference type="EMBL" id="CAD2221518.1"/>
    </source>
</evidence>
<evidence type="ECO:0008006" key="3">
    <source>
        <dbReference type="Google" id="ProtNLM"/>
    </source>
</evidence>
<dbReference type="PANTHER" id="PTHR32215">
    <property type="entry name" value="CILIA- AND FLAGELLA-ASSOCIATED PROTEIN 57"/>
    <property type="match status" value="1"/>
</dbReference>
<evidence type="ECO:0000313" key="2">
    <source>
        <dbReference type="Proteomes" id="UP000515908"/>
    </source>
</evidence>
<organism evidence="1 2">
    <name type="scientific">Angomonas deanei</name>
    <dbReference type="NCBI Taxonomy" id="59799"/>
    <lineage>
        <taxon>Eukaryota</taxon>
        <taxon>Discoba</taxon>
        <taxon>Euglenozoa</taxon>
        <taxon>Kinetoplastea</taxon>
        <taxon>Metakinetoplastina</taxon>
        <taxon>Trypanosomatida</taxon>
        <taxon>Trypanosomatidae</taxon>
        <taxon>Strigomonadinae</taxon>
        <taxon>Angomonas</taxon>
    </lineage>
</organism>
<proteinExistence type="predicted"/>
<dbReference type="Proteomes" id="UP000515908">
    <property type="component" value="Chromosome 21"/>
</dbReference>
<sequence>MDGKDLHGVVKRHVFGIRAEVKSCVQWLDDNTLLYPAGALLTLHNLNSNNQRFIESTYQCTGITAVAVSANKKFIAFAESGENPQVQIIDVVTRKRRKVLSVADVGSDRFVSLAFSADGRHLVTQGGAPEWNMYYWNWERSKPLAIVPLASMRSMAEVGAGTTAAEDLTSQLVSTSFSRHVRSANGSGEQLVTAVSVCPSDPLLVTVSGIGMMRYYRYTDGGAAAAIRGRLRQRNTRYVYYASLGHRGLCRRLYPPGRYDCHQ</sequence>
<keyword evidence="2" id="KW-1185">Reference proteome</keyword>
<dbReference type="VEuPathDB" id="TriTrypDB:ADEAN_000905000"/>
<gene>
    <name evidence="1" type="ORF">ADEAN_000905000</name>
</gene>
<dbReference type="AlphaFoldDB" id="A0A7G2CNU1"/>
<reference evidence="1 2" key="1">
    <citation type="submission" date="2020-08" db="EMBL/GenBank/DDBJ databases">
        <authorList>
            <person name="Newling K."/>
            <person name="Davey J."/>
            <person name="Forrester S."/>
        </authorList>
    </citation>
    <scope>NUCLEOTIDE SEQUENCE [LARGE SCALE GENOMIC DNA]</scope>
    <source>
        <strain evidence="2">Crithidia deanei Carvalho (ATCC PRA-265)</strain>
    </source>
</reference>
<dbReference type="EMBL" id="LR877165">
    <property type="protein sequence ID" value="CAD2221518.1"/>
    <property type="molecule type" value="Genomic_DNA"/>
</dbReference>